<reference evidence="4" key="2">
    <citation type="submission" date="2023-01" db="EMBL/GenBank/DDBJ databases">
        <title>Draft genome sequence of Algimonas porphyrae strain NBRC 108216.</title>
        <authorList>
            <person name="Sun Q."/>
            <person name="Mori K."/>
        </authorList>
    </citation>
    <scope>NUCLEOTIDE SEQUENCE</scope>
    <source>
        <strain evidence="4">NBRC 108216</strain>
    </source>
</reference>
<name>A0ABQ5V5N1_9PROT</name>
<reference evidence="4" key="1">
    <citation type="journal article" date="2014" name="Int. J. Syst. Evol. Microbiol.">
        <title>Complete genome of a new Firmicutes species belonging to the dominant human colonic microbiota ('Ruminococcus bicirculans') reveals two chromosomes and a selective capacity to utilize plant glucans.</title>
        <authorList>
            <consortium name="NISC Comparative Sequencing Program"/>
            <person name="Wegmann U."/>
            <person name="Louis P."/>
            <person name="Goesmann A."/>
            <person name="Henrissat B."/>
            <person name="Duncan S.H."/>
            <person name="Flint H.J."/>
        </authorList>
    </citation>
    <scope>NUCLEOTIDE SEQUENCE</scope>
    <source>
        <strain evidence="4">NBRC 108216</strain>
    </source>
</reference>
<keyword evidence="1" id="KW-0472">Membrane</keyword>
<dbReference type="Pfam" id="PF19040">
    <property type="entry name" value="SGNH"/>
    <property type="match status" value="1"/>
</dbReference>
<feature type="transmembrane region" description="Helical" evidence="1">
    <location>
        <begin position="43"/>
        <end position="64"/>
    </location>
</feature>
<dbReference type="PANTHER" id="PTHR23028">
    <property type="entry name" value="ACETYLTRANSFERASE"/>
    <property type="match status" value="1"/>
</dbReference>
<dbReference type="EMBL" id="BSNJ01000008">
    <property type="protein sequence ID" value="GLQ21980.1"/>
    <property type="molecule type" value="Genomic_DNA"/>
</dbReference>
<gene>
    <name evidence="4" type="ORF">GCM10007854_29350</name>
</gene>
<feature type="transmembrane region" description="Helical" evidence="1">
    <location>
        <begin position="156"/>
        <end position="172"/>
    </location>
</feature>
<feature type="transmembrane region" description="Helical" evidence="1">
    <location>
        <begin position="21"/>
        <end position="37"/>
    </location>
</feature>
<dbReference type="InterPro" id="IPR043968">
    <property type="entry name" value="SGNH"/>
</dbReference>
<evidence type="ECO:0000313" key="4">
    <source>
        <dbReference type="EMBL" id="GLQ21980.1"/>
    </source>
</evidence>
<keyword evidence="4" id="KW-0012">Acyltransferase</keyword>
<accession>A0ABQ5V5N1</accession>
<dbReference type="SUPFAM" id="SSF52266">
    <property type="entry name" value="SGNH hydrolase"/>
    <property type="match status" value="1"/>
</dbReference>
<protein>
    <submittedName>
        <fullName evidence="4">Acyltransferase</fullName>
    </submittedName>
</protein>
<feature type="domain" description="SGNH" evidence="3">
    <location>
        <begin position="414"/>
        <end position="641"/>
    </location>
</feature>
<keyword evidence="4" id="KW-0808">Transferase</keyword>
<dbReference type="PANTHER" id="PTHR23028:SF53">
    <property type="entry name" value="ACYL_TRANSF_3 DOMAIN-CONTAINING PROTEIN"/>
    <property type="match status" value="1"/>
</dbReference>
<dbReference type="RefSeq" id="WP_284374118.1">
    <property type="nucleotide sequence ID" value="NZ_BSNJ01000008.1"/>
</dbReference>
<dbReference type="InterPro" id="IPR002656">
    <property type="entry name" value="Acyl_transf_3_dom"/>
</dbReference>
<proteinExistence type="predicted"/>
<evidence type="ECO:0000313" key="5">
    <source>
        <dbReference type="Proteomes" id="UP001161390"/>
    </source>
</evidence>
<feature type="domain" description="Acyltransferase 3" evidence="2">
    <location>
        <begin position="19"/>
        <end position="343"/>
    </location>
</feature>
<feature type="transmembrane region" description="Helical" evidence="1">
    <location>
        <begin position="179"/>
        <end position="200"/>
    </location>
</feature>
<comment type="caution">
    <text evidence="4">The sequence shown here is derived from an EMBL/GenBank/DDBJ whole genome shotgun (WGS) entry which is preliminary data.</text>
</comment>
<dbReference type="Pfam" id="PF01757">
    <property type="entry name" value="Acyl_transf_3"/>
    <property type="match status" value="1"/>
</dbReference>
<feature type="transmembrane region" description="Helical" evidence="1">
    <location>
        <begin position="328"/>
        <end position="346"/>
    </location>
</feature>
<keyword evidence="1" id="KW-1133">Transmembrane helix</keyword>
<feature type="transmembrane region" description="Helical" evidence="1">
    <location>
        <begin position="85"/>
        <end position="104"/>
    </location>
</feature>
<evidence type="ECO:0000259" key="3">
    <source>
        <dbReference type="Pfam" id="PF19040"/>
    </source>
</evidence>
<evidence type="ECO:0000256" key="1">
    <source>
        <dbReference type="SAM" id="Phobius"/>
    </source>
</evidence>
<dbReference type="GO" id="GO:0016746">
    <property type="term" value="F:acyltransferase activity"/>
    <property type="evidence" value="ECO:0007669"/>
    <property type="project" value="UniProtKB-KW"/>
</dbReference>
<feature type="transmembrane region" description="Helical" evidence="1">
    <location>
        <begin position="304"/>
        <end position="322"/>
    </location>
</feature>
<feature type="transmembrane region" description="Helical" evidence="1">
    <location>
        <begin position="212"/>
        <end position="234"/>
    </location>
</feature>
<dbReference type="InterPro" id="IPR050879">
    <property type="entry name" value="Acyltransferase_3"/>
</dbReference>
<keyword evidence="5" id="KW-1185">Reference proteome</keyword>
<sequence length="652" mass="71494">MTAPAVAASPYSRRYSRTLEGLRAIAVLFVLFHHLGFEWAQGGFIGVDIFFVLSGYLIFGLLFREWQRSERIDLADFWARRMRRLLPQMILATVAIAVLATLFWPTDYAPSVRRDALASLFYVGNIRFALTAQDYFLMDGPPSPALHLWSLGVEEQVYLLLPLIAVGLGLLARRWGGRVFVAGLVLLGILSFLLALWASYDRPVAAFYFPHYRLWEFVAGALVAVLFGAGSVHLTKRRRQLAGWTGLVLVLGAGCLTRDGSGFPAPYAIPAIIGSVLVILSTHGEGENPVLAHPVMEWIGRRSYALYIWHWPVILFLRPLFSGWVGEQWILLAISVGVAAMTYSLIENPIRKAARLTARPRRALSGFTVAIIAAAGLVHTVSALDSFRTPLSDAEIARLQAMRDILPDSYDTGCHLDNGQWELRECWFGPVEGKAVWLVGDSHAAQWLPALLAAGYRVRNLTKSSCPPVLTLMHHPGTQLDFTDCLQFNQAILESLSRQKGNPLVLTSGLTDYIGWIKTEQGPPAVDVATARRGQAQGYRAMLGAIQAAGARPVMLADTPVAVDGWWDCVISGAATCARPAAQALATSQWEIALADELGIARVDLNALICPGGSCPVRRGADLVYRDRHHLSDRFVRGLSDPLAAELEGLEN</sequence>
<feature type="transmembrane region" description="Helical" evidence="1">
    <location>
        <begin position="265"/>
        <end position="283"/>
    </location>
</feature>
<organism evidence="4 5">
    <name type="scientific">Algimonas porphyrae</name>
    <dbReference type="NCBI Taxonomy" id="1128113"/>
    <lineage>
        <taxon>Bacteria</taxon>
        <taxon>Pseudomonadati</taxon>
        <taxon>Pseudomonadota</taxon>
        <taxon>Alphaproteobacteria</taxon>
        <taxon>Maricaulales</taxon>
        <taxon>Robiginitomaculaceae</taxon>
        <taxon>Algimonas</taxon>
    </lineage>
</organism>
<feature type="transmembrane region" description="Helical" evidence="1">
    <location>
        <begin position="367"/>
        <end position="384"/>
    </location>
</feature>
<keyword evidence="1" id="KW-0812">Transmembrane</keyword>
<dbReference type="Proteomes" id="UP001161390">
    <property type="component" value="Unassembled WGS sequence"/>
</dbReference>
<feature type="transmembrane region" description="Helical" evidence="1">
    <location>
        <begin position="241"/>
        <end position="259"/>
    </location>
</feature>
<evidence type="ECO:0000259" key="2">
    <source>
        <dbReference type="Pfam" id="PF01757"/>
    </source>
</evidence>